<feature type="compositionally biased region" description="Basic and acidic residues" evidence="1">
    <location>
        <begin position="96"/>
        <end position="108"/>
    </location>
</feature>
<feature type="region of interest" description="Disordered" evidence="1">
    <location>
        <begin position="70"/>
        <end position="108"/>
    </location>
</feature>
<dbReference type="EMBL" id="ML213611">
    <property type="protein sequence ID" value="TFK36783.1"/>
    <property type="molecule type" value="Genomic_DNA"/>
</dbReference>
<name>A0A5C3LWM4_9AGAR</name>
<evidence type="ECO:0000256" key="1">
    <source>
        <dbReference type="SAM" id="MobiDB-lite"/>
    </source>
</evidence>
<proteinExistence type="predicted"/>
<organism evidence="2 3">
    <name type="scientific">Crucibulum laeve</name>
    <dbReference type="NCBI Taxonomy" id="68775"/>
    <lineage>
        <taxon>Eukaryota</taxon>
        <taxon>Fungi</taxon>
        <taxon>Dikarya</taxon>
        <taxon>Basidiomycota</taxon>
        <taxon>Agaricomycotina</taxon>
        <taxon>Agaricomycetes</taxon>
        <taxon>Agaricomycetidae</taxon>
        <taxon>Agaricales</taxon>
        <taxon>Agaricineae</taxon>
        <taxon>Nidulariaceae</taxon>
        <taxon>Crucibulum</taxon>
    </lineage>
</organism>
<sequence>MFRTVITSTARPFVSRRAFSTSPVACKTVTEKVSEVADKVNKKVGQGLASAIDKGEHATNAAKETIGATATEAKQDAEHAGRVTGQKAHQAAAGAREAKKDFEKEVKK</sequence>
<gene>
    <name evidence="2" type="ORF">BDQ12DRAFT_713757</name>
</gene>
<protein>
    <submittedName>
        <fullName evidence="2">Uncharacterized protein</fullName>
    </submittedName>
</protein>
<evidence type="ECO:0000313" key="2">
    <source>
        <dbReference type="EMBL" id="TFK36783.1"/>
    </source>
</evidence>
<accession>A0A5C3LWM4</accession>
<evidence type="ECO:0000313" key="3">
    <source>
        <dbReference type="Proteomes" id="UP000308652"/>
    </source>
</evidence>
<reference evidence="2 3" key="1">
    <citation type="journal article" date="2019" name="Nat. Ecol. Evol.">
        <title>Megaphylogeny resolves global patterns of mushroom evolution.</title>
        <authorList>
            <person name="Varga T."/>
            <person name="Krizsan K."/>
            <person name="Foldi C."/>
            <person name="Dima B."/>
            <person name="Sanchez-Garcia M."/>
            <person name="Sanchez-Ramirez S."/>
            <person name="Szollosi G.J."/>
            <person name="Szarkandi J.G."/>
            <person name="Papp V."/>
            <person name="Albert L."/>
            <person name="Andreopoulos W."/>
            <person name="Angelini C."/>
            <person name="Antonin V."/>
            <person name="Barry K.W."/>
            <person name="Bougher N.L."/>
            <person name="Buchanan P."/>
            <person name="Buyck B."/>
            <person name="Bense V."/>
            <person name="Catcheside P."/>
            <person name="Chovatia M."/>
            <person name="Cooper J."/>
            <person name="Damon W."/>
            <person name="Desjardin D."/>
            <person name="Finy P."/>
            <person name="Geml J."/>
            <person name="Haridas S."/>
            <person name="Hughes K."/>
            <person name="Justo A."/>
            <person name="Karasinski D."/>
            <person name="Kautmanova I."/>
            <person name="Kiss B."/>
            <person name="Kocsube S."/>
            <person name="Kotiranta H."/>
            <person name="LaButti K.M."/>
            <person name="Lechner B.E."/>
            <person name="Liimatainen K."/>
            <person name="Lipzen A."/>
            <person name="Lukacs Z."/>
            <person name="Mihaltcheva S."/>
            <person name="Morgado L.N."/>
            <person name="Niskanen T."/>
            <person name="Noordeloos M.E."/>
            <person name="Ohm R.A."/>
            <person name="Ortiz-Santana B."/>
            <person name="Ovrebo C."/>
            <person name="Racz N."/>
            <person name="Riley R."/>
            <person name="Savchenko A."/>
            <person name="Shiryaev A."/>
            <person name="Soop K."/>
            <person name="Spirin V."/>
            <person name="Szebenyi C."/>
            <person name="Tomsovsky M."/>
            <person name="Tulloss R.E."/>
            <person name="Uehling J."/>
            <person name="Grigoriev I.V."/>
            <person name="Vagvolgyi C."/>
            <person name="Papp T."/>
            <person name="Martin F.M."/>
            <person name="Miettinen O."/>
            <person name="Hibbett D.S."/>
            <person name="Nagy L.G."/>
        </authorList>
    </citation>
    <scope>NUCLEOTIDE SEQUENCE [LARGE SCALE GENOMIC DNA]</scope>
    <source>
        <strain evidence="2 3">CBS 166.37</strain>
    </source>
</reference>
<dbReference type="Proteomes" id="UP000308652">
    <property type="component" value="Unassembled WGS sequence"/>
</dbReference>
<dbReference type="STRING" id="68775.A0A5C3LWM4"/>
<dbReference type="AlphaFoldDB" id="A0A5C3LWM4"/>
<dbReference type="OrthoDB" id="4023585at2759"/>
<keyword evidence="3" id="KW-1185">Reference proteome</keyword>